<name>A0ABD2P7R2_9CUCU</name>
<keyword evidence="2" id="KW-1185">Reference proteome</keyword>
<sequence>MTQHKYLSNTNPSRNFEMERQLDTVLMYDDTKFGEFPLSCVGDCEGHILYPYDGIWESVNGVLQFTKGNTKYVFHSDYYMKFIDSTQICPDLWTWNKQTGEWIPLEQSGKTVSPVLVVYDQFLYLMTKLIDIPIVIPDIKTTKESLKAKVTGCQLMLENHSCTMGEHLTTLIVHSDVLKLQDEKISSLQSDPRRSSKIYICSTIIG</sequence>
<reference evidence="1 2" key="1">
    <citation type="journal article" date="2021" name="BMC Biol.">
        <title>Horizontally acquired antibacterial genes associated with adaptive radiation of ladybird beetles.</title>
        <authorList>
            <person name="Li H.S."/>
            <person name="Tang X.F."/>
            <person name="Huang Y.H."/>
            <person name="Xu Z.Y."/>
            <person name="Chen M.L."/>
            <person name="Du X.Y."/>
            <person name="Qiu B.Y."/>
            <person name="Chen P.T."/>
            <person name="Zhang W."/>
            <person name="Slipinski A."/>
            <person name="Escalona H.E."/>
            <person name="Waterhouse R.M."/>
            <person name="Zwick A."/>
            <person name="Pang H."/>
        </authorList>
    </citation>
    <scope>NUCLEOTIDE SEQUENCE [LARGE SCALE GENOMIC DNA]</scope>
    <source>
        <strain evidence="1">SYSU2018</strain>
    </source>
</reference>
<comment type="caution">
    <text evidence="1">The sequence shown here is derived from an EMBL/GenBank/DDBJ whole genome shotgun (WGS) entry which is preliminary data.</text>
</comment>
<proteinExistence type="predicted"/>
<evidence type="ECO:0000313" key="1">
    <source>
        <dbReference type="EMBL" id="KAL3286981.1"/>
    </source>
</evidence>
<protein>
    <submittedName>
        <fullName evidence="1">Uncharacterized protein</fullName>
    </submittedName>
</protein>
<accession>A0ABD2P7R2</accession>
<dbReference type="AlphaFoldDB" id="A0ABD2P7R2"/>
<evidence type="ECO:0000313" key="2">
    <source>
        <dbReference type="Proteomes" id="UP001516400"/>
    </source>
</evidence>
<dbReference type="Proteomes" id="UP001516400">
    <property type="component" value="Unassembled WGS sequence"/>
</dbReference>
<organism evidence="1 2">
    <name type="scientific">Cryptolaemus montrouzieri</name>
    <dbReference type="NCBI Taxonomy" id="559131"/>
    <lineage>
        <taxon>Eukaryota</taxon>
        <taxon>Metazoa</taxon>
        <taxon>Ecdysozoa</taxon>
        <taxon>Arthropoda</taxon>
        <taxon>Hexapoda</taxon>
        <taxon>Insecta</taxon>
        <taxon>Pterygota</taxon>
        <taxon>Neoptera</taxon>
        <taxon>Endopterygota</taxon>
        <taxon>Coleoptera</taxon>
        <taxon>Polyphaga</taxon>
        <taxon>Cucujiformia</taxon>
        <taxon>Coccinelloidea</taxon>
        <taxon>Coccinellidae</taxon>
        <taxon>Scymninae</taxon>
        <taxon>Scymnini</taxon>
        <taxon>Cryptolaemus</taxon>
    </lineage>
</organism>
<dbReference type="EMBL" id="JABFTP020000185">
    <property type="protein sequence ID" value="KAL3286981.1"/>
    <property type="molecule type" value="Genomic_DNA"/>
</dbReference>
<gene>
    <name evidence="1" type="ORF">HHI36_001467</name>
</gene>